<reference evidence="13" key="1">
    <citation type="submission" date="2018-02" db="EMBL/GenBank/DDBJ databases">
        <title>Resolving the psyllid tree of life: Phylogenomic analysis of the superfamily Psylloidea (Hemiptera).</title>
        <authorList>
            <person name="Percy D.M."/>
            <person name="Sveinsson S."/>
            <person name="Lemmon A.R."/>
            <person name="Lemmon E.M."/>
            <person name="Ouvrard D."/>
            <person name="Burckhardt D."/>
        </authorList>
    </citation>
    <scope>NUCLEOTIDE SEQUENCE</scope>
    <source>
        <strain evidence="13">DP2.nwbl.00956_circ</strain>
    </source>
</reference>
<keyword evidence="7 10" id="KW-1133">Transmembrane helix</keyword>
<feature type="transmembrane region" description="Helical" evidence="10">
    <location>
        <begin position="51"/>
        <end position="76"/>
    </location>
</feature>
<feature type="transmembrane region" description="Helical" evidence="10">
    <location>
        <begin position="111"/>
        <end position="129"/>
    </location>
</feature>
<dbReference type="GO" id="GO:0008137">
    <property type="term" value="F:NADH dehydrogenase (ubiquinone) activity"/>
    <property type="evidence" value="ECO:0007669"/>
    <property type="project" value="UniProtKB-EC"/>
</dbReference>
<dbReference type="InterPro" id="IPR001516">
    <property type="entry name" value="Proton_antipo_N"/>
</dbReference>
<feature type="transmembrane region" description="Helical" evidence="10">
    <location>
        <begin position="368"/>
        <end position="396"/>
    </location>
</feature>
<evidence type="ECO:0000256" key="1">
    <source>
        <dbReference type="ARBA" id="ARBA00003257"/>
    </source>
</evidence>
<gene>
    <name evidence="13" type="primary">nad5</name>
</gene>
<dbReference type="Pfam" id="PF00662">
    <property type="entry name" value="Proton_antipo_N"/>
    <property type="match status" value="1"/>
</dbReference>
<dbReference type="GO" id="GO:0042773">
    <property type="term" value="P:ATP synthesis coupled electron transport"/>
    <property type="evidence" value="ECO:0007669"/>
    <property type="project" value="InterPro"/>
</dbReference>
<sequence>MKFYSKFYFIVLFMLLKLIFLMSVLIMLFLNNQSILWELELLMCNSVNFSFVVYIDWMSIIFSFFVLFISLIILIYAKIYMGDFCSRFLWLTFLFICFMLIMIFSPSILGVILGWDGLGISSFCLVIYYQSFDSYNSGFITAASNRLGDSLLILSICWNSLMGYFMYWDSELSVLFFMGACLTKSAQFPFSAWLPAAMAAPTPISSLVHSSTLVTAGIYMMIRFSLILFKSGLMSLILLISMITIMLAGISSFQEYDVKRVVALSTLGQLGFMMMILSLGFSHISFFHLLIHAMFKALLFMCAGLIIHSGQWQDLRQMGNLNISLMVKISILISSFSLMGLPFSSGFYSKDMLVELAYCSYGGVGMGMFLYLGILITVSYSTRMLGFLLGTNYWVFWCGGVEKMKLSIVILSFFNIFIGSLINWLIIQDLSVIYLTMSMKLIPSLMIVFGMLLNNLMSNILLIYFNSMMYLMNLTKNLALIFIFMFKSMESTDQGWLEMILGLTKKTLLISSFWLKNLSMNFSMFTCMGIFMMMILMV</sequence>
<evidence type="ECO:0000256" key="8">
    <source>
        <dbReference type="ARBA" id="ARBA00023136"/>
    </source>
</evidence>
<comment type="catalytic activity">
    <reaction evidence="9 10">
        <text>a ubiquinone + NADH + 5 H(+)(in) = a ubiquinol + NAD(+) + 4 H(+)(out)</text>
        <dbReference type="Rhea" id="RHEA:29091"/>
        <dbReference type="Rhea" id="RHEA-COMP:9565"/>
        <dbReference type="Rhea" id="RHEA-COMP:9566"/>
        <dbReference type="ChEBI" id="CHEBI:15378"/>
        <dbReference type="ChEBI" id="CHEBI:16389"/>
        <dbReference type="ChEBI" id="CHEBI:17976"/>
        <dbReference type="ChEBI" id="CHEBI:57540"/>
        <dbReference type="ChEBI" id="CHEBI:57945"/>
        <dbReference type="EC" id="7.1.1.2"/>
    </reaction>
</comment>
<dbReference type="InterPro" id="IPR001750">
    <property type="entry name" value="ND/Mrp_TM"/>
</dbReference>
<comment type="similarity">
    <text evidence="10">Belongs to the complex I subunit 5 family.</text>
</comment>
<accession>A0A344A2F1</accession>
<feature type="transmembrane region" description="Helical" evidence="10">
    <location>
        <begin position="262"/>
        <end position="281"/>
    </location>
</feature>
<proteinExistence type="inferred from homology"/>
<feature type="transmembrane region" description="Helical" evidence="10">
    <location>
        <begin position="287"/>
        <end position="308"/>
    </location>
</feature>
<keyword evidence="8 10" id="KW-0472">Membrane</keyword>
<comment type="subcellular location">
    <subcellularLocation>
        <location evidence="2">Membrane</location>
        <topology evidence="2">Multi-pass membrane protein</topology>
    </subcellularLocation>
</comment>
<keyword evidence="5 10" id="KW-0812">Transmembrane</keyword>
<evidence type="ECO:0000256" key="10">
    <source>
        <dbReference type="RuleBase" id="RU003404"/>
    </source>
</evidence>
<evidence type="ECO:0000256" key="4">
    <source>
        <dbReference type="ARBA" id="ARBA00021096"/>
    </source>
</evidence>
<keyword evidence="10" id="KW-0520">NAD</keyword>
<dbReference type="PANTHER" id="PTHR42829:SF2">
    <property type="entry name" value="NADH-UBIQUINONE OXIDOREDUCTASE CHAIN 5"/>
    <property type="match status" value="1"/>
</dbReference>
<keyword evidence="10" id="KW-0830">Ubiquinone</keyword>
<feature type="transmembrane region" description="Helical" evidence="10">
    <location>
        <begin position="88"/>
        <end position="105"/>
    </location>
</feature>
<evidence type="ECO:0000256" key="6">
    <source>
        <dbReference type="ARBA" id="ARBA00022982"/>
    </source>
</evidence>
<dbReference type="AlphaFoldDB" id="A0A344A2F1"/>
<feature type="domain" description="NADH-Ubiquinone oxidoreductase (complex I) chain 5 N-terminal" evidence="12">
    <location>
        <begin position="45"/>
        <end position="83"/>
    </location>
</feature>
<feature type="transmembrane region" description="Helical" evidence="10">
    <location>
        <begin position="206"/>
        <end position="226"/>
    </location>
</feature>
<keyword evidence="6" id="KW-0249">Electron transport</keyword>
<feature type="transmembrane region" description="Helical" evidence="10">
    <location>
        <begin position="329"/>
        <end position="348"/>
    </location>
</feature>
<dbReference type="InterPro" id="IPR003945">
    <property type="entry name" value="NU5C-like"/>
</dbReference>
<evidence type="ECO:0000259" key="12">
    <source>
        <dbReference type="Pfam" id="PF00662"/>
    </source>
</evidence>
<evidence type="ECO:0000256" key="7">
    <source>
        <dbReference type="ARBA" id="ARBA00022989"/>
    </source>
</evidence>
<dbReference type="EC" id="7.1.1.2" evidence="3 10"/>
<feature type="transmembrane region" description="Helical" evidence="10">
    <location>
        <begin position="7"/>
        <end position="31"/>
    </location>
</feature>
<feature type="domain" description="NADH:quinone oxidoreductase/Mrp antiporter transmembrane" evidence="11">
    <location>
        <begin position="106"/>
        <end position="368"/>
    </location>
</feature>
<evidence type="ECO:0000256" key="5">
    <source>
        <dbReference type="ARBA" id="ARBA00022692"/>
    </source>
</evidence>
<dbReference type="GO" id="GO:0016020">
    <property type="term" value="C:membrane"/>
    <property type="evidence" value="ECO:0007669"/>
    <property type="project" value="UniProtKB-SubCell"/>
</dbReference>
<dbReference type="EMBL" id="MG989227">
    <property type="protein sequence ID" value="AWU48942.1"/>
    <property type="molecule type" value="Genomic_DNA"/>
</dbReference>
<feature type="transmembrane region" description="Helical" evidence="10">
    <location>
        <begin position="408"/>
        <end position="427"/>
    </location>
</feature>
<keyword evidence="10" id="KW-0813">Transport</keyword>
<feature type="transmembrane region" description="Helical" evidence="10">
    <location>
        <begin position="150"/>
        <end position="168"/>
    </location>
</feature>
<dbReference type="GO" id="GO:0015990">
    <property type="term" value="P:electron transport coupled proton transport"/>
    <property type="evidence" value="ECO:0007669"/>
    <property type="project" value="TreeGrafter"/>
</dbReference>
<comment type="function">
    <text evidence="1">Core subunit of the mitochondrial membrane respiratory chain NADH dehydrogenase (Complex I) that is believed to belong to the minimal assembly required for catalysis. Complex I functions in the transfer of electrons from NADH to the respiratory chain. The immediate electron acceptor for the enzyme is believed to be ubiquinone.</text>
</comment>
<dbReference type="GO" id="GO:0003954">
    <property type="term" value="F:NADH dehydrogenase activity"/>
    <property type="evidence" value="ECO:0007669"/>
    <property type="project" value="TreeGrafter"/>
</dbReference>
<evidence type="ECO:0000256" key="9">
    <source>
        <dbReference type="ARBA" id="ARBA00049551"/>
    </source>
</evidence>
<evidence type="ECO:0000256" key="2">
    <source>
        <dbReference type="ARBA" id="ARBA00004141"/>
    </source>
</evidence>
<feature type="transmembrane region" description="Helical" evidence="10">
    <location>
        <begin position="518"/>
        <end position="537"/>
    </location>
</feature>
<geneLocation type="mitochondrion" evidence="13"/>
<comment type="function">
    <text evidence="10">Core subunit of the mitochondrial membrane respiratory chain NADH dehydrogenase (Complex I) which catalyzes electron transfer from NADH through the respiratory chain, using ubiquinone as an electron acceptor. Essential for the catalytic activity and assembly of complex I.</text>
</comment>
<evidence type="ECO:0000256" key="3">
    <source>
        <dbReference type="ARBA" id="ARBA00012944"/>
    </source>
</evidence>
<dbReference type="Pfam" id="PF00361">
    <property type="entry name" value="Proton_antipo_M"/>
    <property type="match status" value="1"/>
</dbReference>
<protein>
    <recommendedName>
        <fullName evidence="4 10">NADH-ubiquinone oxidoreductase chain 5</fullName>
        <ecNumber evidence="3 10">7.1.1.2</ecNumber>
    </recommendedName>
</protein>
<evidence type="ECO:0000313" key="13">
    <source>
        <dbReference type="EMBL" id="AWU48942.1"/>
    </source>
</evidence>
<dbReference type="PRINTS" id="PR01434">
    <property type="entry name" value="NADHDHGNASE5"/>
</dbReference>
<dbReference type="PANTHER" id="PTHR42829">
    <property type="entry name" value="NADH-UBIQUINONE OXIDOREDUCTASE CHAIN 5"/>
    <property type="match status" value="1"/>
</dbReference>
<keyword evidence="10 13" id="KW-0496">Mitochondrion</keyword>
<evidence type="ECO:0000259" key="11">
    <source>
        <dbReference type="Pfam" id="PF00361"/>
    </source>
</evidence>
<name>A0A344A2F1_9HEMI</name>
<feature type="transmembrane region" description="Helical" evidence="10">
    <location>
        <begin position="232"/>
        <end position="250"/>
    </location>
</feature>
<organism evidence="13">
    <name type="scientific">Homotoma ficus</name>
    <dbReference type="NCBI Taxonomy" id="2218120"/>
    <lineage>
        <taxon>Eukaryota</taxon>
        <taxon>Metazoa</taxon>
        <taxon>Ecdysozoa</taxon>
        <taxon>Arthropoda</taxon>
        <taxon>Hexapoda</taxon>
        <taxon>Insecta</taxon>
        <taxon>Pterygota</taxon>
        <taxon>Neoptera</taxon>
        <taxon>Paraneoptera</taxon>
        <taxon>Hemiptera</taxon>
        <taxon>Sternorrhyncha</taxon>
        <taxon>Psylloidea</taxon>
        <taxon>Carsidaridae</taxon>
        <taxon>Homotominae</taxon>
        <taxon>Homotoma</taxon>
    </lineage>
</organism>